<reference evidence="1 2" key="1">
    <citation type="submission" date="2016-03" db="EMBL/GenBank/DDBJ databases">
        <title>Acetic acid bacteria sequencing.</title>
        <authorList>
            <person name="Brandt J."/>
            <person name="Jakob F."/>
            <person name="Vogel R.F."/>
        </authorList>
    </citation>
    <scope>NUCLEOTIDE SEQUENCE [LARGE SCALE GENOMIC DNA]</scope>
    <source>
        <strain evidence="1 2">NBRC 101099</strain>
    </source>
</reference>
<dbReference type="Proteomes" id="UP000188604">
    <property type="component" value="Chromosome"/>
</dbReference>
<dbReference type="AlphaFoldDB" id="A0A1U9KQQ7"/>
<organism evidence="1 2">
    <name type="scientific">Neoasaia chiangmaiensis</name>
    <dbReference type="NCBI Taxonomy" id="320497"/>
    <lineage>
        <taxon>Bacteria</taxon>
        <taxon>Pseudomonadati</taxon>
        <taxon>Pseudomonadota</taxon>
        <taxon>Alphaproteobacteria</taxon>
        <taxon>Acetobacterales</taxon>
        <taxon>Acetobacteraceae</taxon>
        <taxon>Neoasaia</taxon>
    </lineage>
</organism>
<protein>
    <submittedName>
        <fullName evidence="1">Uncharacterized protein</fullName>
    </submittedName>
</protein>
<sequence>MFRIARKIVPWLRRPAMWRLGLCLLLCLTAGTAFARTMPPPAAVAHQAHAPCCGDHQPSPAHHDCMHCNTSAPVNVALAVEQRVTAPWRPQRRIHNAIRQEKPPFGTGPTSPLRPPRIHII</sequence>
<keyword evidence="2" id="KW-1185">Reference proteome</keyword>
<name>A0A1U9KQQ7_9PROT</name>
<proteinExistence type="predicted"/>
<gene>
    <name evidence="1" type="ORF">A0U93_09020</name>
</gene>
<evidence type="ECO:0000313" key="2">
    <source>
        <dbReference type="Proteomes" id="UP000188604"/>
    </source>
</evidence>
<accession>A0A1U9KQQ7</accession>
<dbReference type="RefSeq" id="WP_077807079.1">
    <property type="nucleotide sequence ID" value="NZ_BJXS01000007.1"/>
</dbReference>
<dbReference type="KEGG" id="nch:A0U93_09020"/>
<dbReference type="EMBL" id="CP014691">
    <property type="protein sequence ID" value="AQS88062.1"/>
    <property type="molecule type" value="Genomic_DNA"/>
</dbReference>
<evidence type="ECO:0000313" key="1">
    <source>
        <dbReference type="EMBL" id="AQS88062.1"/>
    </source>
</evidence>
<dbReference type="STRING" id="320497.A0U93_09020"/>